<dbReference type="InterPro" id="IPR036097">
    <property type="entry name" value="HisK_dim/P_sf"/>
</dbReference>
<dbReference type="SUPFAM" id="SSF55874">
    <property type="entry name" value="ATPase domain of HSP90 chaperone/DNA topoisomerase II/histidine kinase"/>
    <property type="match status" value="1"/>
</dbReference>
<dbReference type="PRINTS" id="PR00344">
    <property type="entry name" value="BCTRLSENSOR"/>
</dbReference>
<dbReference type="Proteomes" id="UP000623678">
    <property type="component" value="Unassembled WGS sequence"/>
</dbReference>
<evidence type="ECO:0000256" key="6">
    <source>
        <dbReference type="ARBA" id="ARBA00022692"/>
    </source>
</evidence>
<dbReference type="Pfam" id="PF00512">
    <property type="entry name" value="HisKA"/>
    <property type="match status" value="1"/>
</dbReference>
<proteinExistence type="predicted"/>
<evidence type="ECO:0000313" key="16">
    <source>
        <dbReference type="Proteomes" id="UP000623678"/>
    </source>
</evidence>
<evidence type="ECO:0000256" key="2">
    <source>
        <dbReference type="ARBA" id="ARBA00004141"/>
    </source>
</evidence>
<dbReference type="GO" id="GO:0005886">
    <property type="term" value="C:plasma membrane"/>
    <property type="evidence" value="ECO:0007669"/>
    <property type="project" value="TreeGrafter"/>
</dbReference>
<keyword evidence="10 13" id="KW-1133">Transmembrane helix</keyword>
<keyword evidence="6 13" id="KW-0812">Transmembrane</keyword>
<dbReference type="EMBL" id="JACRTD010000004">
    <property type="protein sequence ID" value="MBC8585224.1"/>
    <property type="molecule type" value="Genomic_DNA"/>
</dbReference>
<evidence type="ECO:0000256" key="10">
    <source>
        <dbReference type="ARBA" id="ARBA00022989"/>
    </source>
</evidence>
<reference evidence="15" key="1">
    <citation type="submission" date="2020-08" db="EMBL/GenBank/DDBJ databases">
        <title>Genome public.</title>
        <authorList>
            <person name="Liu C."/>
            <person name="Sun Q."/>
        </authorList>
    </citation>
    <scope>NUCLEOTIDE SEQUENCE</scope>
    <source>
        <strain evidence="15">NSJ-64</strain>
    </source>
</reference>
<accession>A0A926IGU2</accession>
<dbReference type="InterPro" id="IPR004358">
    <property type="entry name" value="Sig_transdc_His_kin-like_C"/>
</dbReference>
<sequence>MFEGIRNWMDDTSFCLKPVDMLYTGLIMALATLLAALLNNQFIERIHVAVIYILAVAVVSCFTTGYLPGVLASILGVVGVNYIFTYPYLAFDFTRTGYPLTFATMLIVSIMISALTTKSKEQARLSAIRESRTNAVYEITKNLVTAGGFEDIMSLVTEYISKLYGCGVVFYLGDPSQPTQIQMEGTKEQKEKLQAIEEVPAAARAYLNQEITGSHTKVSSDVMGYYIPVTFADRALGVIGLCGDVRQWEDPEGKILLNMVITQIEMAMEHQRLTKQQQEILVEAEKEKMRSNLLRAISHDLRTPLTSIQGSSSVILESGGMLDEETLRELISDIKTDSQWLIRMVENLLSVTRISAGDTAKVNKKPEAVEEIVAEAVGRIKARYPQQKINVKVPEEFLMIPMDGTLIEQVIINLIENAILHGKSPLPIEMTVKQEKQDVVFSVRDYGEGIASQELPYLFEGYSLKDNTRSDGKRGMGIGLSICRSIVKAHGGEIEVITSPGQGCTFYFTLPKEDTVHEQ</sequence>
<dbReference type="CDD" id="cd00075">
    <property type="entry name" value="HATPase"/>
    <property type="match status" value="1"/>
</dbReference>
<dbReference type="InterPro" id="IPR029016">
    <property type="entry name" value="GAF-like_dom_sf"/>
</dbReference>
<dbReference type="InterPro" id="IPR003661">
    <property type="entry name" value="HisK_dim/P_dom"/>
</dbReference>
<dbReference type="Pfam" id="PF13493">
    <property type="entry name" value="DUF4118"/>
    <property type="match status" value="1"/>
</dbReference>
<dbReference type="InterPro" id="IPR003594">
    <property type="entry name" value="HATPase_dom"/>
</dbReference>
<comment type="caution">
    <text evidence="15">The sequence shown here is derived from an EMBL/GenBank/DDBJ whole genome shotgun (WGS) entry which is preliminary data.</text>
</comment>
<evidence type="ECO:0000256" key="1">
    <source>
        <dbReference type="ARBA" id="ARBA00000085"/>
    </source>
</evidence>
<dbReference type="GO" id="GO:0000155">
    <property type="term" value="F:phosphorelay sensor kinase activity"/>
    <property type="evidence" value="ECO:0007669"/>
    <property type="project" value="InterPro"/>
</dbReference>
<evidence type="ECO:0000256" key="13">
    <source>
        <dbReference type="SAM" id="Phobius"/>
    </source>
</evidence>
<comment type="catalytic activity">
    <reaction evidence="1">
        <text>ATP + protein L-histidine = ADP + protein N-phospho-L-histidine.</text>
        <dbReference type="EC" id="2.7.13.3"/>
    </reaction>
</comment>
<keyword evidence="8" id="KW-0418">Kinase</keyword>
<evidence type="ECO:0000256" key="11">
    <source>
        <dbReference type="ARBA" id="ARBA00023012"/>
    </source>
</evidence>
<dbReference type="Pfam" id="PF02518">
    <property type="entry name" value="HATPase_c"/>
    <property type="match status" value="1"/>
</dbReference>
<dbReference type="GO" id="GO:0005524">
    <property type="term" value="F:ATP binding"/>
    <property type="evidence" value="ECO:0007669"/>
    <property type="project" value="UniProtKB-KW"/>
</dbReference>
<comment type="subcellular location">
    <subcellularLocation>
        <location evidence="2">Membrane</location>
        <topology evidence="2">Multi-pass membrane protein</topology>
    </subcellularLocation>
</comment>
<keyword evidence="12 13" id="KW-0472">Membrane</keyword>
<evidence type="ECO:0000259" key="14">
    <source>
        <dbReference type="PROSITE" id="PS50109"/>
    </source>
</evidence>
<keyword evidence="9" id="KW-0067">ATP-binding</keyword>
<feature type="transmembrane region" description="Helical" evidence="13">
    <location>
        <begin position="20"/>
        <end position="39"/>
    </location>
</feature>
<dbReference type="AlphaFoldDB" id="A0A926IGU2"/>
<feature type="transmembrane region" description="Helical" evidence="13">
    <location>
        <begin position="51"/>
        <end position="84"/>
    </location>
</feature>
<keyword evidence="4" id="KW-0597">Phosphoprotein</keyword>
<feature type="domain" description="Histidine kinase" evidence="14">
    <location>
        <begin position="296"/>
        <end position="514"/>
    </location>
</feature>
<dbReference type="InterPro" id="IPR005467">
    <property type="entry name" value="His_kinase_dom"/>
</dbReference>
<dbReference type="InterPro" id="IPR038318">
    <property type="entry name" value="KdpD_sf"/>
</dbReference>
<evidence type="ECO:0000256" key="7">
    <source>
        <dbReference type="ARBA" id="ARBA00022741"/>
    </source>
</evidence>
<dbReference type="Gene3D" id="1.10.287.130">
    <property type="match status" value="1"/>
</dbReference>
<evidence type="ECO:0000256" key="4">
    <source>
        <dbReference type="ARBA" id="ARBA00022553"/>
    </source>
</evidence>
<feature type="transmembrane region" description="Helical" evidence="13">
    <location>
        <begin position="96"/>
        <end position="115"/>
    </location>
</feature>
<evidence type="ECO:0000256" key="5">
    <source>
        <dbReference type="ARBA" id="ARBA00022679"/>
    </source>
</evidence>
<dbReference type="RefSeq" id="WP_262395009.1">
    <property type="nucleotide sequence ID" value="NZ_JACRTD010000004.1"/>
</dbReference>
<keyword evidence="11" id="KW-0902">Two-component regulatory system</keyword>
<dbReference type="InterPro" id="IPR052023">
    <property type="entry name" value="Histidine_kinase_KdpD"/>
</dbReference>
<keyword evidence="5" id="KW-0808">Transferase</keyword>
<evidence type="ECO:0000313" key="15">
    <source>
        <dbReference type="EMBL" id="MBC8585224.1"/>
    </source>
</evidence>
<organism evidence="15 16">
    <name type="scientific">Youxingia wuxianensis</name>
    <dbReference type="NCBI Taxonomy" id="2763678"/>
    <lineage>
        <taxon>Bacteria</taxon>
        <taxon>Bacillati</taxon>
        <taxon>Bacillota</taxon>
        <taxon>Clostridia</taxon>
        <taxon>Eubacteriales</taxon>
        <taxon>Oscillospiraceae</taxon>
        <taxon>Youxingia</taxon>
    </lineage>
</organism>
<dbReference type="FunFam" id="3.30.565.10:FF:000006">
    <property type="entry name" value="Sensor histidine kinase WalK"/>
    <property type="match status" value="1"/>
</dbReference>
<evidence type="ECO:0000256" key="8">
    <source>
        <dbReference type="ARBA" id="ARBA00022777"/>
    </source>
</evidence>
<dbReference type="Gene3D" id="3.30.565.10">
    <property type="entry name" value="Histidine kinase-like ATPase, C-terminal domain"/>
    <property type="match status" value="1"/>
</dbReference>
<gene>
    <name evidence="15" type="ORF">H8705_06470</name>
</gene>
<dbReference type="PANTHER" id="PTHR45569">
    <property type="entry name" value="SENSOR PROTEIN KDPD"/>
    <property type="match status" value="1"/>
</dbReference>
<dbReference type="Gene3D" id="1.20.120.620">
    <property type="entry name" value="Backbone structure of the membrane domain of e. Coli histidine kinase receptor kdpd"/>
    <property type="match status" value="1"/>
</dbReference>
<evidence type="ECO:0000256" key="3">
    <source>
        <dbReference type="ARBA" id="ARBA00012438"/>
    </source>
</evidence>
<dbReference type="Gene3D" id="3.30.450.40">
    <property type="match status" value="1"/>
</dbReference>
<evidence type="ECO:0000256" key="9">
    <source>
        <dbReference type="ARBA" id="ARBA00022840"/>
    </source>
</evidence>
<dbReference type="PANTHER" id="PTHR45569:SF1">
    <property type="entry name" value="SENSOR PROTEIN KDPD"/>
    <property type="match status" value="1"/>
</dbReference>
<keyword evidence="7" id="KW-0547">Nucleotide-binding</keyword>
<dbReference type="InterPro" id="IPR025201">
    <property type="entry name" value="KdpD_TM"/>
</dbReference>
<dbReference type="SUPFAM" id="SSF47384">
    <property type="entry name" value="Homodimeric domain of signal transducing histidine kinase"/>
    <property type="match status" value="1"/>
</dbReference>
<keyword evidence="16" id="KW-1185">Reference proteome</keyword>
<dbReference type="SMART" id="SM00388">
    <property type="entry name" value="HisKA"/>
    <property type="match status" value="1"/>
</dbReference>
<dbReference type="InterPro" id="IPR036890">
    <property type="entry name" value="HATPase_C_sf"/>
</dbReference>
<dbReference type="PROSITE" id="PS50109">
    <property type="entry name" value="HIS_KIN"/>
    <property type="match status" value="1"/>
</dbReference>
<dbReference type="EC" id="2.7.13.3" evidence="3"/>
<name>A0A926IGU2_9FIRM</name>
<dbReference type="CDD" id="cd00082">
    <property type="entry name" value="HisKA"/>
    <property type="match status" value="1"/>
</dbReference>
<dbReference type="SMART" id="SM00387">
    <property type="entry name" value="HATPase_c"/>
    <property type="match status" value="1"/>
</dbReference>
<evidence type="ECO:0000256" key="12">
    <source>
        <dbReference type="ARBA" id="ARBA00023136"/>
    </source>
</evidence>
<protein>
    <recommendedName>
        <fullName evidence="3">histidine kinase</fullName>
        <ecNumber evidence="3">2.7.13.3</ecNumber>
    </recommendedName>
</protein>